<dbReference type="GO" id="GO:0007004">
    <property type="term" value="P:telomere maintenance via telomerase"/>
    <property type="evidence" value="ECO:0007669"/>
    <property type="project" value="TreeGrafter"/>
</dbReference>
<dbReference type="GO" id="GO:0000794">
    <property type="term" value="C:condensed nuclear chromosome"/>
    <property type="evidence" value="ECO:0007669"/>
    <property type="project" value="TreeGrafter"/>
</dbReference>
<evidence type="ECO:0000256" key="14">
    <source>
        <dbReference type="ARBA" id="ARBA00023054"/>
    </source>
</evidence>
<dbReference type="GO" id="GO:0051880">
    <property type="term" value="F:G-quadruplex DNA binding"/>
    <property type="evidence" value="ECO:0007669"/>
    <property type="project" value="TreeGrafter"/>
</dbReference>
<sequence>MKEKKIQLQESVQSLDQKKAKELELLLQSTKKTYQIDSLKKEVMNQDMIERDYLDNRDLMKLKDETTSLKQGLDALMQSIGDMDAPNVAQERNKLLEQRDAIQSTKSQTTGQIAELENQSKALKKELDRSEFKNAVKNYLKTYSESVVLKKMISDILKYRNALEWALMKYHAEKMEQINRSIYSLWRDIYRGNDIDYIRIKTEDESKPDKVTDKRRQYHYRVVQAKNDVEIDMRGRCSAGQKVLASLIIRMALAETFSNNCGVMALDEPTTNLDRENIASLCESLRRIVTERENGNFLLVIITHDEDFVTKLEKFDTYYRVSRDHDGKSIIKEEQL</sequence>
<evidence type="ECO:0000256" key="10">
    <source>
        <dbReference type="ARBA" id="ARBA00022801"/>
    </source>
</evidence>
<evidence type="ECO:0000313" key="21">
    <source>
        <dbReference type="Proteomes" id="UP000008820"/>
    </source>
</evidence>
<dbReference type="AlphaFoldDB" id="A0A903VET9"/>
<keyword evidence="14 19" id="KW-0175">Coiled coil</keyword>
<keyword evidence="12" id="KW-0067">ATP-binding</keyword>
<proteinExistence type="inferred from homology"/>
<keyword evidence="11" id="KW-0862">Zinc</keyword>
<keyword evidence="16" id="KW-0539">Nucleus</keyword>
<dbReference type="GO" id="GO:0030870">
    <property type="term" value="C:Mre11 complex"/>
    <property type="evidence" value="ECO:0007669"/>
    <property type="project" value="TreeGrafter"/>
</dbReference>
<evidence type="ECO:0000256" key="13">
    <source>
        <dbReference type="ARBA" id="ARBA00022842"/>
    </source>
</evidence>
<keyword evidence="17" id="KW-0469">Meiosis</keyword>
<keyword evidence="9" id="KW-0227">DNA damage</keyword>
<dbReference type="PANTHER" id="PTHR18867:SF12">
    <property type="entry name" value="DNA REPAIR PROTEIN RAD50"/>
    <property type="match status" value="1"/>
</dbReference>
<evidence type="ECO:0000256" key="7">
    <source>
        <dbReference type="ARBA" id="ARBA00022723"/>
    </source>
</evidence>
<evidence type="ECO:0000256" key="18">
    <source>
        <dbReference type="ARBA" id="ARBA00049360"/>
    </source>
</evidence>
<dbReference type="GO" id="GO:0005524">
    <property type="term" value="F:ATP binding"/>
    <property type="evidence" value="ECO:0007669"/>
    <property type="project" value="UniProtKB-KW"/>
</dbReference>
<dbReference type="PANTHER" id="PTHR18867">
    <property type="entry name" value="RAD50"/>
    <property type="match status" value="1"/>
</dbReference>
<evidence type="ECO:0000256" key="1">
    <source>
        <dbReference type="ARBA" id="ARBA00001947"/>
    </source>
</evidence>
<evidence type="ECO:0000256" key="19">
    <source>
        <dbReference type="SAM" id="Coils"/>
    </source>
</evidence>
<feature type="coiled-coil region" evidence="19">
    <location>
        <begin position="99"/>
        <end position="133"/>
    </location>
</feature>
<keyword evidence="21" id="KW-1185">Reference proteome</keyword>
<evidence type="ECO:0000256" key="6">
    <source>
        <dbReference type="ARBA" id="ARBA00022454"/>
    </source>
</evidence>
<comment type="similarity">
    <text evidence="4">Belongs to the SMC family. RAD50 subfamily.</text>
</comment>
<evidence type="ECO:0000256" key="2">
    <source>
        <dbReference type="ARBA" id="ARBA00004123"/>
    </source>
</evidence>
<evidence type="ECO:0000256" key="5">
    <source>
        <dbReference type="ARBA" id="ARBA00017893"/>
    </source>
</evidence>
<keyword evidence="13" id="KW-0460">Magnesium</keyword>
<dbReference type="GO" id="GO:0043047">
    <property type="term" value="F:single-stranded telomeric DNA binding"/>
    <property type="evidence" value="ECO:0007669"/>
    <property type="project" value="TreeGrafter"/>
</dbReference>
<keyword evidence="6" id="KW-0158">Chromosome</keyword>
<dbReference type="SUPFAM" id="SSF52540">
    <property type="entry name" value="P-loop containing nucleoside triphosphate hydrolases"/>
    <property type="match status" value="1"/>
</dbReference>
<dbReference type="InterPro" id="IPR027417">
    <property type="entry name" value="P-loop_NTPase"/>
</dbReference>
<dbReference type="EnsemblMetazoa" id="AAEL021668-RA">
    <property type="protein sequence ID" value="AAEL021668-PA"/>
    <property type="gene ID" value="AAEL021668"/>
</dbReference>
<name>A0A903VET9_AEDAE</name>
<evidence type="ECO:0000256" key="17">
    <source>
        <dbReference type="ARBA" id="ARBA00023254"/>
    </source>
</evidence>
<evidence type="ECO:0000256" key="11">
    <source>
        <dbReference type="ARBA" id="ARBA00022833"/>
    </source>
</evidence>
<dbReference type="GO" id="GO:0006302">
    <property type="term" value="P:double-strand break repair"/>
    <property type="evidence" value="ECO:0007669"/>
    <property type="project" value="TreeGrafter"/>
</dbReference>
<comment type="catalytic activity">
    <reaction evidence="18">
        <text>ATP + H2O = ADP + phosphate + H(+)</text>
        <dbReference type="Rhea" id="RHEA:13065"/>
        <dbReference type="ChEBI" id="CHEBI:15377"/>
        <dbReference type="ChEBI" id="CHEBI:15378"/>
        <dbReference type="ChEBI" id="CHEBI:30616"/>
        <dbReference type="ChEBI" id="CHEBI:43474"/>
        <dbReference type="ChEBI" id="CHEBI:456216"/>
    </reaction>
</comment>
<dbReference type="OrthoDB" id="8020070at2759"/>
<keyword evidence="10" id="KW-0378">Hydrolase</keyword>
<evidence type="ECO:0000256" key="12">
    <source>
        <dbReference type="ARBA" id="ARBA00022840"/>
    </source>
</evidence>
<evidence type="ECO:0000256" key="15">
    <source>
        <dbReference type="ARBA" id="ARBA00023204"/>
    </source>
</evidence>
<accession>A0A903VET9</accession>
<evidence type="ECO:0000256" key="3">
    <source>
        <dbReference type="ARBA" id="ARBA00004286"/>
    </source>
</evidence>
<keyword evidence="7" id="KW-0479">Metal-binding</keyword>
<dbReference type="GO" id="GO:0046872">
    <property type="term" value="F:metal ion binding"/>
    <property type="evidence" value="ECO:0007669"/>
    <property type="project" value="UniProtKB-KW"/>
</dbReference>
<reference evidence="20" key="2">
    <citation type="submission" date="2022-10" db="UniProtKB">
        <authorList>
            <consortium name="EnsemblMetazoa"/>
        </authorList>
    </citation>
    <scope>IDENTIFICATION</scope>
    <source>
        <strain evidence="20">LVP_AGWG</strain>
    </source>
</reference>
<keyword evidence="8" id="KW-0547">Nucleotide-binding</keyword>
<dbReference type="FunFam" id="3.40.50.300:FF:000593">
    <property type="entry name" value="DNA repair protein RAD50"/>
    <property type="match status" value="1"/>
</dbReference>
<evidence type="ECO:0000256" key="8">
    <source>
        <dbReference type="ARBA" id="ARBA00022741"/>
    </source>
</evidence>
<protein>
    <recommendedName>
        <fullName evidence="5">DNA repair protein RAD50</fullName>
    </recommendedName>
</protein>
<organism evidence="20 21">
    <name type="scientific">Aedes aegypti</name>
    <name type="common">Yellowfever mosquito</name>
    <name type="synonym">Culex aegypti</name>
    <dbReference type="NCBI Taxonomy" id="7159"/>
    <lineage>
        <taxon>Eukaryota</taxon>
        <taxon>Metazoa</taxon>
        <taxon>Ecdysozoa</taxon>
        <taxon>Arthropoda</taxon>
        <taxon>Hexapoda</taxon>
        <taxon>Insecta</taxon>
        <taxon>Pterygota</taxon>
        <taxon>Neoptera</taxon>
        <taxon>Endopterygota</taxon>
        <taxon>Diptera</taxon>
        <taxon>Nematocera</taxon>
        <taxon>Culicoidea</taxon>
        <taxon>Culicidae</taxon>
        <taxon>Culicinae</taxon>
        <taxon>Aedini</taxon>
        <taxon>Aedes</taxon>
        <taxon>Stegomyia</taxon>
    </lineage>
</organism>
<evidence type="ECO:0000256" key="16">
    <source>
        <dbReference type="ARBA" id="ARBA00023242"/>
    </source>
</evidence>
<evidence type="ECO:0000256" key="9">
    <source>
        <dbReference type="ARBA" id="ARBA00022763"/>
    </source>
</evidence>
<keyword evidence="15" id="KW-0234">DNA repair</keyword>
<dbReference type="GO" id="GO:0070192">
    <property type="term" value="P:chromosome organization involved in meiotic cell cycle"/>
    <property type="evidence" value="ECO:0007669"/>
    <property type="project" value="TreeGrafter"/>
</dbReference>
<evidence type="ECO:0000256" key="4">
    <source>
        <dbReference type="ARBA" id="ARBA00009439"/>
    </source>
</evidence>
<comment type="cofactor">
    <cofactor evidence="1">
        <name>Zn(2+)</name>
        <dbReference type="ChEBI" id="CHEBI:29105"/>
    </cofactor>
</comment>
<dbReference type="GO" id="GO:0003691">
    <property type="term" value="F:double-stranded telomeric DNA binding"/>
    <property type="evidence" value="ECO:0007669"/>
    <property type="project" value="TreeGrafter"/>
</dbReference>
<evidence type="ECO:0000313" key="20">
    <source>
        <dbReference type="EnsemblMetazoa" id="AAEL021668-PA"/>
    </source>
</evidence>
<comment type="subcellular location">
    <subcellularLocation>
        <location evidence="3">Chromosome</location>
    </subcellularLocation>
    <subcellularLocation>
        <location evidence="2">Nucleus</location>
    </subcellularLocation>
</comment>
<dbReference type="Proteomes" id="UP000008820">
    <property type="component" value="Unassembled WGS sequence"/>
</dbReference>
<dbReference type="GO" id="GO:0000722">
    <property type="term" value="P:telomere maintenance via recombination"/>
    <property type="evidence" value="ECO:0007669"/>
    <property type="project" value="TreeGrafter"/>
</dbReference>
<gene>
    <name evidence="20" type="primary">110681453</name>
</gene>
<dbReference type="GO" id="GO:0016787">
    <property type="term" value="F:hydrolase activity"/>
    <property type="evidence" value="ECO:0007669"/>
    <property type="project" value="UniProtKB-KW"/>
</dbReference>
<dbReference type="Pfam" id="PF13558">
    <property type="entry name" value="SbcC_Walker_B"/>
    <property type="match status" value="1"/>
</dbReference>
<dbReference type="Gene3D" id="3.40.50.300">
    <property type="entry name" value="P-loop containing nucleotide triphosphate hydrolases"/>
    <property type="match status" value="1"/>
</dbReference>
<reference evidence="21" key="1">
    <citation type="submission" date="2017-06" db="EMBL/GenBank/DDBJ databases">
        <title>Aedes aegypti genome working group (AGWG) sequencing and assembly.</title>
        <authorList>
            <consortium name="Aedes aegypti Genome Working Group (AGWG)"/>
            <person name="Matthews B.J."/>
        </authorList>
    </citation>
    <scope>NUCLEOTIDE SEQUENCE [LARGE SCALE GENOMIC DNA]</scope>
    <source>
        <strain evidence="21">LVP_AGWG</strain>
    </source>
</reference>